<keyword evidence="2" id="KW-0472">Membrane</keyword>
<feature type="transmembrane region" description="Helical" evidence="2">
    <location>
        <begin position="43"/>
        <end position="62"/>
    </location>
</feature>
<name>A0A1G2CB93_9BACT</name>
<sequence>MEHKQEMKSCCSAPADPEGPTPEVSEKTEPAPAPKSDRAIHNAILGGALILGVAIVAATAIATRGGPGELISAVSGQKQLVALEESVAPSEGIEIPVTWGDLGRQMMAAGVIDQGKFEGLYNGRGGMTADMQAMLTGSNNGRIRMTRENSGAILNLLWALGLGNKNEILEQGEMMDPRFTGGPGGFASTGGWTLAQGGPMDHYSMHGFLQLDAAAQAKVERVTQNIYRPCCGNSTHFPDCNHGMAMLGLMELMASQGASEKNMYRTALQVNSYWFPEQYVTIAKVLAAQGVAWAKADSEEILGAGYSSAAGYQQVAQAASRLDAPQGQDVSPTPGGGGCSV</sequence>
<feature type="compositionally biased region" description="Basic and acidic residues" evidence="1">
    <location>
        <begin position="24"/>
        <end position="36"/>
    </location>
</feature>
<comment type="caution">
    <text evidence="3">The sequence shown here is derived from an EMBL/GenBank/DDBJ whole genome shotgun (WGS) entry which is preliminary data.</text>
</comment>
<dbReference type="EMBL" id="MHKX01000004">
    <property type="protein sequence ID" value="OGY98642.1"/>
    <property type="molecule type" value="Genomic_DNA"/>
</dbReference>
<dbReference type="Proteomes" id="UP000179059">
    <property type="component" value="Unassembled WGS sequence"/>
</dbReference>
<evidence type="ECO:0000313" key="3">
    <source>
        <dbReference type="EMBL" id="OGY98642.1"/>
    </source>
</evidence>
<evidence type="ECO:0000256" key="2">
    <source>
        <dbReference type="SAM" id="Phobius"/>
    </source>
</evidence>
<reference evidence="3 4" key="1">
    <citation type="journal article" date="2016" name="Nat. Commun.">
        <title>Thousands of microbial genomes shed light on interconnected biogeochemical processes in an aquifer system.</title>
        <authorList>
            <person name="Anantharaman K."/>
            <person name="Brown C.T."/>
            <person name="Hug L.A."/>
            <person name="Sharon I."/>
            <person name="Castelle C.J."/>
            <person name="Probst A.J."/>
            <person name="Thomas B.C."/>
            <person name="Singh A."/>
            <person name="Wilkins M.J."/>
            <person name="Karaoz U."/>
            <person name="Brodie E.L."/>
            <person name="Williams K.H."/>
            <person name="Hubbard S.S."/>
            <person name="Banfield J.F."/>
        </authorList>
    </citation>
    <scope>NUCLEOTIDE SEQUENCE [LARGE SCALE GENOMIC DNA]</scope>
</reference>
<dbReference type="STRING" id="1798647.A2855_01260"/>
<feature type="region of interest" description="Disordered" evidence="1">
    <location>
        <begin position="322"/>
        <end position="341"/>
    </location>
</feature>
<accession>A0A1G2CB93</accession>
<feature type="region of interest" description="Disordered" evidence="1">
    <location>
        <begin position="1"/>
        <end position="36"/>
    </location>
</feature>
<dbReference type="AlphaFoldDB" id="A0A1G2CB93"/>
<protein>
    <submittedName>
        <fullName evidence="3">Uncharacterized protein</fullName>
    </submittedName>
</protein>
<proteinExistence type="predicted"/>
<evidence type="ECO:0000256" key="1">
    <source>
        <dbReference type="SAM" id="MobiDB-lite"/>
    </source>
</evidence>
<keyword evidence="2" id="KW-0812">Transmembrane</keyword>
<organism evidence="3 4">
    <name type="scientific">Candidatus Liptonbacteria bacterium RIFCSPHIGHO2_01_FULL_57_28</name>
    <dbReference type="NCBI Taxonomy" id="1798647"/>
    <lineage>
        <taxon>Bacteria</taxon>
        <taxon>Candidatus Liptoniibacteriota</taxon>
    </lineage>
</organism>
<evidence type="ECO:0000313" key="4">
    <source>
        <dbReference type="Proteomes" id="UP000179059"/>
    </source>
</evidence>
<keyword evidence="2" id="KW-1133">Transmembrane helix</keyword>
<gene>
    <name evidence="3" type="ORF">A2855_01260</name>
</gene>